<comment type="caution">
    <text evidence="2">The sequence shown here is derived from an EMBL/GenBank/DDBJ whole genome shotgun (WGS) entry which is preliminary data.</text>
</comment>
<reference evidence="2 3" key="1">
    <citation type="submission" date="2014-01" db="EMBL/GenBank/DDBJ databases">
        <title>Sulfitobacter sp. H3 (MCCC 1A00686) Genome Sequencing.</title>
        <authorList>
            <person name="Lai Q."/>
            <person name="Hong Z."/>
        </authorList>
    </citation>
    <scope>NUCLEOTIDE SEQUENCE [LARGE SCALE GENOMIC DNA]</scope>
    <source>
        <strain evidence="2 3">H3</strain>
    </source>
</reference>
<dbReference type="SMART" id="SM00858">
    <property type="entry name" value="SAF"/>
    <property type="match status" value="1"/>
</dbReference>
<dbReference type="InterPro" id="IPR017592">
    <property type="entry name" value="Pilus_assmbl_Flp-typ_CpaB"/>
</dbReference>
<dbReference type="Pfam" id="PF08666">
    <property type="entry name" value="SAF"/>
    <property type="match status" value="1"/>
</dbReference>
<dbReference type="EMBL" id="JAMD01000004">
    <property type="protein sequence ID" value="KEJ96275.1"/>
    <property type="molecule type" value="Genomic_DNA"/>
</dbReference>
<name>A0A073J353_9RHOB</name>
<dbReference type="GeneID" id="68870905"/>
<organism evidence="2 3">
    <name type="scientific">Pseudosulfitobacter pseudonitzschiae</name>
    <dbReference type="NCBI Taxonomy" id="1402135"/>
    <lineage>
        <taxon>Bacteria</taxon>
        <taxon>Pseudomonadati</taxon>
        <taxon>Pseudomonadota</taxon>
        <taxon>Alphaproteobacteria</taxon>
        <taxon>Rhodobacterales</taxon>
        <taxon>Roseobacteraceae</taxon>
        <taxon>Pseudosulfitobacter</taxon>
    </lineage>
</organism>
<dbReference type="NCBIfam" id="TIGR03177">
    <property type="entry name" value="pilus_cpaB"/>
    <property type="match status" value="1"/>
</dbReference>
<dbReference type="OrthoDB" id="163768at2"/>
<feature type="domain" description="SAF" evidence="1">
    <location>
        <begin position="48"/>
        <end position="116"/>
    </location>
</feature>
<protein>
    <submittedName>
        <fullName evidence="2">Pilus assembly protein CpaB</fullName>
    </submittedName>
</protein>
<dbReference type="Pfam" id="PF16976">
    <property type="entry name" value="RcpC"/>
    <property type="match status" value="1"/>
</dbReference>
<dbReference type="InterPro" id="IPR031571">
    <property type="entry name" value="RcpC_dom"/>
</dbReference>
<sequence length="285" mass="30231">MRAVFGLVLIVGFALAGGAVYMAKNYIGAYQHELAKERAARAKVVPTVEVYVANRQLKYGEQFTAEDVRAVNWPVNAIPEGAFTGDNVLWPEGQPKQRVVLRAMEKDEAILSVKVTGPGEEAGLTSRLERGMRAFAIKVDVASGVSGFLRPGDRVDVYWTGQVGRELSSDSGDVTKLIEAGVKLIAIDQSATGDLDGAVIAQTVTVAVKPAQVAALAQAQSTGRLALSLVGADDDTVAGAIEIDQRTLLGIETKEAVAEVKAEQVCTIKTRRGAEVVEIPIPCTN</sequence>
<dbReference type="AlphaFoldDB" id="A0A073J353"/>
<dbReference type="CDD" id="cd11614">
    <property type="entry name" value="SAF_CpaB_FlgA_like"/>
    <property type="match status" value="1"/>
</dbReference>
<evidence type="ECO:0000259" key="1">
    <source>
        <dbReference type="SMART" id="SM00858"/>
    </source>
</evidence>
<gene>
    <name evidence="2" type="ORF">SUH3_18610</name>
</gene>
<dbReference type="RefSeq" id="WP_037925489.1">
    <property type="nucleotide sequence ID" value="NZ_CP054599.1"/>
</dbReference>
<keyword evidence="3" id="KW-1185">Reference proteome</keyword>
<accession>A0A073J353</accession>
<evidence type="ECO:0000313" key="2">
    <source>
        <dbReference type="EMBL" id="KEJ96275.1"/>
    </source>
</evidence>
<evidence type="ECO:0000313" key="3">
    <source>
        <dbReference type="Proteomes" id="UP000027746"/>
    </source>
</evidence>
<dbReference type="Proteomes" id="UP000027746">
    <property type="component" value="Unassembled WGS sequence"/>
</dbReference>
<proteinExistence type="predicted"/>
<dbReference type="InterPro" id="IPR013974">
    <property type="entry name" value="SAF"/>
</dbReference>